<evidence type="ECO:0000313" key="3">
    <source>
        <dbReference type="EMBL" id="EDM73583.1"/>
    </source>
</evidence>
<dbReference type="STRING" id="391625.PPSIR1_18412"/>
<dbReference type="InterPro" id="IPR013702">
    <property type="entry name" value="FIST_domain_N"/>
</dbReference>
<evidence type="ECO:0000259" key="2">
    <source>
        <dbReference type="SMART" id="SM01204"/>
    </source>
</evidence>
<protein>
    <recommendedName>
        <fullName evidence="5">FIST C-domain domain-containing protein</fullName>
    </recommendedName>
</protein>
<dbReference type="Pfam" id="PF10442">
    <property type="entry name" value="FIST_C"/>
    <property type="match status" value="1"/>
</dbReference>
<feature type="domain" description="FIST C-domain" evidence="2">
    <location>
        <begin position="218"/>
        <end position="364"/>
    </location>
</feature>
<dbReference type="Proteomes" id="UP000005801">
    <property type="component" value="Unassembled WGS sequence"/>
</dbReference>
<dbReference type="eggNOG" id="COG3287">
    <property type="taxonomic scope" value="Bacteria"/>
</dbReference>
<organism evidence="3 4">
    <name type="scientific">Plesiocystis pacifica SIR-1</name>
    <dbReference type="NCBI Taxonomy" id="391625"/>
    <lineage>
        <taxon>Bacteria</taxon>
        <taxon>Pseudomonadati</taxon>
        <taxon>Myxococcota</taxon>
        <taxon>Polyangia</taxon>
        <taxon>Nannocystales</taxon>
        <taxon>Nannocystaceae</taxon>
        <taxon>Plesiocystis</taxon>
    </lineage>
</organism>
<gene>
    <name evidence="3" type="ORF">PPSIR1_18412</name>
</gene>
<proteinExistence type="predicted"/>
<comment type="caution">
    <text evidence="3">The sequence shown here is derived from an EMBL/GenBank/DDBJ whole genome shotgun (WGS) entry which is preliminary data.</text>
</comment>
<evidence type="ECO:0008006" key="5">
    <source>
        <dbReference type="Google" id="ProtNLM"/>
    </source>
</evidence>
<feature type="domain" description="FIST" evidence="1">
    <location>
        <begin position="26"/>
        <end position="217"/>
    </location>
</feature>
<sequence>MSIVHDDPAEAGLEVAEELLEALGAEPQLLLAFVSTRMDPAPALAALNRELPGAKVVGCSSYAEINSEEALSGSLTVMGLRLEGVAFETFSHTDVASGPFEAGAAFARKVEGFEPSLLMVFPDGLAYNGTRLLQGMQSVLGERFPIVGGLAADDAKFEQTHQLHDARCLTGAVVGVALRGDIRVATAARAGWRPVGATRTVTKVDGGNVLLELDGQPALPILRGYIGERWSEMPMVGVEFPLGVVGGQLGHQRLEEREDIVLLRAIKAVDEERQAIVFGGDIPEGARVRLSRATKDDVIAGADAACEAALAELPDPSIALFFDCMARKVVLGPRYKDEVEGSMARLGPEVAKVGFHTFGELSPVNGVTMHHDETFTLALIKG</sequence>
<evidence type="ECO:0000259" key="1">
    <source>
        <dbReference type="SMART" id="SM00897"/>
    </source>
</evidence>
<dbReference type="PANTHER" id="PTHR40252:SF2">
    <property type="entry name" value="BLR0328 PROTEIN"/>
    <property type="match status" value="1"/>
</dbReference>
<dbReference type="SMART" id="SM00897">
    <property type="entry name" value="FIST"/>
    <property type="match status" value="1"/>
</dbReference>
<reference evidence="3 4" key="1">
    <citation type="submission" date="2007-06" db="EMBL/GenBank/DDBJ databases">
        <authorList>
            <person name="Shimkets L."/>
            <person name="Ferriera S."/>
            <person name="Johnson J."/>
            <person name="Kravitz S."/>
            <person name="Beeson K."/>
            <person name="Sutton G."/>
            <person name="Rogers Y.-H."/>
            <person name="Friedman R."/>
            <person name="Frazier M."/>
            <person name="Venter J.C."/>
        </authorList>
    </citation>
    <scope>NUCLEOTIDE SEQUENCE [LARGE SCALE GENOMIC DNA]</scope>
    <source>
        <strain evidence="3 4">SIR-1</strain>
    </source>
</reference>
<dbReference type="Pfam" id="PF08495">
    <property type="entry name" value="FIST"/>
    <property type="match status" value="1"/>
</dbReference>
<evidence type="ECO:0000313" key="4">
    <source>
        <dbReference type="Proteomes" id="UP000005801"/>
    </source>
</evidence>
<accession>A6GKL7</accession>
<dbReference type="AlphaFoldDB" id="A6GKL7"/>
<dbReference type="PANTHER" id="PTHR40252">
    <property type="entry name" value="BLR0328 PROTEIN"/>
    <property type="match status" value="1"/>
</dbReference>
<dbReference type="EMBL" id="ABCS01000207">
    <property type="protein sequence ID" value="EDM73583.1"/>
    <property type="molecule type" value="Genomic_DNA"/>
</dbReference>
<dbReference type="SMART" id="SM01204">
    <property type="entry name" value="FIST_C"/>
    <property type="match status" value="1"/>
</dbReference>
<dbReference type="InterPro" id="IPR019494">
    <property type="entry name" value="FIST_C"/>
</dbReference>
<keyword evidence="4" id="KW-1185">Reference proteome</keyword>
<name>A6GKL7_9BACT</name>